<dbReference type="InterPro" id="IPR029021">
    <property type="entry name" value="Prot-tyrosine_phosphatase-like"/>
</dbReference>
<keyword evidence="3" id="KW-1185">Reference proteome</keyword>
<evidence type="ECO:0000313" key="2">
    <source>
        <dbReference type="EMBL" id="EEP78834.1"/>
    </source>
</evidence>
<dbReference type="GO" id="GO:0004721">
    <property type="term" value="F:phosphoprotein phosphatase activity"/>
    <property type="evidence" value="ECO:0007669"/>
    <property type="project" value="InterPro"/>
</dbReference>
<dbReference type="VEuPathDB" id="FungiDB:UREG_03680"/>
<dbReference type="PROSITE" id="PS50056">
    <property type="entry name" value="TYR_PHOSPHATASE_2"/>
    <property type="match status" value="1"/>
</dbReference>
<feature type="domain" description="Tyrosine specific protein phosphatases" evidence="1">
    <location>
        <begin position="121"/>
        <end position="173"/>
    </location>
</feature>
<sequence length="274" mass="30345">MQETLQSSILRSPPFYSADGIVNLRDVGGYAVSSTSSVRRNFVYRSAHLSRATSEGARALVEQLGITKIYDFRSVPETIKNPSCEIPGAERLHVPVFTDQDASPENLALRYRHYASADGPKAFMHAYKEILRSGANGAYRAVFEHIRDRPTEPLLFHCTAGKDRTGVFAALVLRVAGVRDDSIIGREYELTEVGLGALREEFIQNLLKHPALKDDPSGAYRMTSAKAEAMEATLEWLDATYGCVEGYMKEAIGFGGDDIEKIRRNLVVEEKAVL</sequence>
<gene>
    <name evidence="2" type="ORF">UREG_03680</name>
</gene>
<dbReference type="Proteomes" id="UP000002058">
    <property type="component" value="Unassembled WGS sequence"/>
</dbReference>
<dbReference type="PANTHER" id="PTHR31126:SF1">
    <property type="entry name" value="TYROSINE SPECIFIC PROTEIN PHOSPHATASES DOMAIN-CONTAINING PROTEIN"/>
    <property type="match status" value="1"/>
</dbReference>
<evidence type="ECO:0000259" key="1">
    <source>
        <dbReference type="PROSITE" id="PS50056"/>
    </source>
</evidence>
<dbReference type="SUPFAM" id="SSF52799">
    <property type="entry name" value="(Phosphotyrosine protein) phosphatases II"/>
    <property type="match status" value="1"/>
</dbReference>
<accession>C4JLH2</accession>
<dbReference type="InParanoid" id="C4JLH2"/>
<dbReference type="KEGG" id="ure:UREG_03680"/>
<dbReference type="EMBL" id="CH476616">
    <property type="protein sequence ID" value="EEP78834.1"/>
    <property type="molecule type" value="Genomic_DNA"/>
</dbReference>
<evidence type="ECO:0000313" key="3">
    <source>
        <dbReference type="Proteomes" id="UP000002058"/>
    </source>
</evidence>
<proteinExistence type="predicted"/>
<dbReference type="HOGENOM" id="CLU_057546_1_3_1"/>
<dbReference type="Gene3D" id="3.90.190.10">
    <property type="entry name" value="Protein tyrosine phosphatase superfamily"/>
    <property type="match status" value="1"/>
</dbReference>
<dbReference type="InterPro" id="IPR000387">
    <property type="entry name" value="Tyr_Pase_dom"/>
</dbReference>
<protein>
    <recommendedName>
        <fullName evidence="1">Tyrosine specific protein phosphatases domain-containing protein</fullName>
    </recommendedName>
</protein>
<dbReference type="eggNOG" id="ENOG502S0PE">
    <property type="taxonomic scope" value="Eukaryota"/>
</dbReference>
<dbReference type="AlphaFoldDB" id="C4JLH2"/>
<dbReference type="InterPro" id="IPR026893">
    <property type="entry name" value="Tyr/Ser_Pase_IphP-type"/>
</dbReference>
<dbReference type="GeneID" id="8439543"/>
<dbReference type="InterPro" id="IPR016130">
    <property type="entry name" value="Tyr_Pase_AS"/>
</dbReference>
<dbReference type="OrthoDB" id="449382at2759"/>
<dbReference type="PANTHER" id="PTHR31126">
    <property type="entry name" value="TYROSINE-PROTEIN PHOSPHATASE"/>
    <property type="match status" value="1"/>
</dbReference>
<organism evidence="2 3">
    <name type="scientific">Uncinocarpus reesii (strain UAMH 1704)</name>
    <dbReference type="NCBI Taxonomy" id="336963"/>
    <lineage>
        <taxon>Eukaryota</taxon>
        <taxon>Fungi</taxon>
        <taxon>Dikarya</taxon>
        <taxon>Ascomycota</taxon>
        <taxon>Pezizomycotina</taxon>
        <taxon>Eurotiomycetes</taxon>
        <taxon>Eurotiomycetidae</taxon>
        <taxon>Onygenales</taxon>
        <taxon>Onygenaceae</taxon>
        <taxon>Uncinocarpus</taxon>
    </lineage>
</organism>
<dbReference type="RefSeq" id="XP_002544163.1">
    <property type="nucleotide sequence ID" value="XM_002544117.1"/>
</dbReference>
<dbReference type="OMA" id="HTIFDFR"/>
<dbReference type="PROSITE" id="PS00383">
    <property type="entry name" value="TYR_PHOSPHATASE_1"/>
    <property type="match status" value="1"/>
</dbReference>
<dbReference type="Pfam" id="PF13350">
    <property type="entry name" value="Y_phosphatase3"/>
    <property type="match status" value="1"/>
</dbReference>
<reference evidence="3" key="1">
    <citation type="journal article" date="2009" name="Genome Res.">
        <title>Comparative genomic analyses of the human fungal pathogens Coccidioides and their relatives.</title>
        <authorList>
            <person name="Sharpton T.J."/>
            <person name="Stajich J.E."/>
            <person name="Rounsley S.D."/>
            <person name="Gardner M.J."/>
            <person name="Wortman J.R."/>
            <person name="Jordar V.S."/>
            <person name="Maiti R."/>
            <person name="Kodira C.D."/>
            <person name="Neafsey D.E."/>
            <person name="Zeng Q."/>
            <person name="Hung C.-Y."/>
            <person name="McMahan C."/>
            <person name="Muszewska A."/>
            <person name="Grynberg M."/>
            <person name="Mandel M.A."/>
            <person name="Kellner E.M."/>
            <person name="Barker B.M."/>
            <person name="Galgiani J.N."/>
            <person name="Orbach M.J."/>
            <person name="Kirkland T.N."/>
            <person name="Cole G.T."/>
            <person name="Henn M.R."/>
            <person name="Birren B.W."/>
            <person name="Taylor J.W."/>
        </authorList>
    </citation>
    <scope>NUCLEOTIDE SEQUENCE [LARGE SCALE GENOMIC DNA]</scope>
    <source>
        <strain evidence="3">UAMH 1704</strain>
    </source>
</reference>
<name>C4JLH2_UNCRE</name>